<protein>
    <recommendedName>
        <fullName evidence="1">Protein kinase domain-containing protein</fullName>
    </recommendedName>
</protein>
<dbReference type="EMBL" id="JASNWA010000004">
    <property type="protein sequence ID" value="KAK3176194.1"/>
    <property type="molecule type" value="Genomic_DNA"/>
</dbReference>
<dbReference type="SUPFAM" id="SSF56112">
    <property type="entry name" value="Protein kinase-like (PK-like)"/>
    <property type="match status" value="1"/>
</dbReference>
<evidence type="ECO:0000259" key="1">
    <source>
        <dbReference type="PROSITE" id="PS50011"/>
    </source>
</evidence>
<dbReference type="Gene3D" id="1.10.510.10">
    <property type="entry name" value="Transferase(Phosphotransferase) domain 1"/>
    <property type="match status" value="1"/>
</dbReference>
<dbReference type="Proteomes" id="UP001276659">
    <property type="component" value="Unassembled WGS sequence"/>
</dbReference>
<sequence length="138" mass="15743">MWVYNRNEKESLKKELTTLKEIMQLTNKPDNILTPFAILESDTTYSLFFDRAECDLWDYFTNSAKAEVSLGQTRTLDLEQKKTLFGQTVGLAEASEYLHGQARIKDTGDTLILYHLDFKPQSILVFIGKEGIAQEGVT</sequence>
<feature type="domain" description="Protein kinase" evidence="1">
    <location>
        <begin position="1"/>
        <end position="138"/>
    </location>
</feature>
<reference evidence="2" key="1">
    <citation type="submission" date="2022-11" db="EMBL/GenBank/DDBJ databases">
        <title>Chromosomal genome sequence assembly and mating type (MAT) locus characterization of the leprose asexual lichenized fungus Lepraria neglecta (Nyl.) Erichsen.</title>
        <authorList>
            <person name="Allen J.L."/>
            <person name="Pfeffer B."/>
        </authorList>
    </citation>
    <scope>NUCLEOTIDE SEQUENCE</scope>
    <source>
        <strain evidence="2">Allen 5258</strain>
    </source>
</reference>
<evidence type="ECO:0000313" key="2">
    <source>
        <dbReference type="EMBL" id="KAK3176194.1"/>
    </source>
</evidence>
<organism evidence="2 3">
    <name type="scientific">Lepraria neglecta</name>
    <dbReference type="NCBI Taxonomy" id="209136"/>
    <lineage>
        <taxon>Eukaryota</taxon>
        <taxon>Fungi</taxon>
        <taxon>Dikarya</taxon>
        <taxon>Ascomycota</taxon>
        <taxon>Pezizomycotina</taxon>
        <taxon>Lecanoromycetes</taxon>
        <taxon>OSLEUM clade</taxon>
        <taxon>Lecanoromycetidae</taxon>
        <taxon>Lecanorales</taxon>
        <taxon>Lecanorineae</taxon>
        <taxon>Stereocaulaceae</taxon>
        <taxon>Lepraria</taxon>
    </lineage>
</organism>
<name>A0AAD9ZFM3_9LECA</name>
<dbReference type="InterPro" id="IPR011009">
    <property type="entry name" value="Kinase-like_dom_sf"/>
</dbReference>
<keyword evidence="3" id="KW-1185">Reference proteome</keyword>
<comment type="caution">
    <text evidence="2">The sequence shown here is derived from an EMBL/GenBank/DDBJ whole genome shotgun (WGS) entry which is preliminary data.</text>
</comment>
<proteinExistence type="predicted"/>
<dbReference type="InterPro" id="IPR000719">
    <property type="entry name" value="Prot_kinase_dom"/>
</dbReference>
<dbReference type="AlphaFoldDB" id="A0AAD9ZFM3"/>
<dbReference type="GO" id="GO:0004672">
    <property type="term" value="F:protein kinase activity"/>
    <property type="evidence" value="ECO:0007669"/>
    <property type="project" value="InterPro"/>
</dbReference>
<dbReference type="GO" id="GO:0005524">
    <property type="term" value="F:ATP binding"/>
    <property type="evidence" value="ECO:0007669"/>
    <property type="project" value="InterPro"/>
</dbReference>
<accession>A0AAD9ZFM3</accession>
<gene>
    <name evidence="2" type="ORF">OEA41_007517</name>
</gene>
<dbReference type="PROSITE" id="PS50011">
    <property type="entry name" value="PROTEIN_KINASE_DOM"/>
    <property type="match status" value="1"/>
</dbReference>
<evidence type="ECO:0000313" key="3">
    <source>
        <dbReference type="Proteomes" id="UP001276659"/>
    </source>
</evidence>